<feature type="transmembrane region" description="Helical" evidence="1">
    <location>
        <begin position="20"/>
        <end position="42"/>
    </location>
</feature>
<evidence type="ECO:0000313" key="3">
    <source>
        <dbReference type="Proteomes" id="UP000252731"/>
    </source>
</evidence>
<gene>
    <name evidence="2" type="ORF">DFO70_12040</name>
</gene>
<dbReference type="RefSeq" id="WP_181782420.1">
    <property type="nucleotide sequence ID" value="NZ_QNSF01000020.1"/>
</dbReference>
<dbReference type="AlphaFoldDB" id="A0A366JL73"/>
<dbReference type="Pfam" id="PF17353">
    <property type="entry name" value="DUF5381"/>
    <property type="match status" value="1"/>
</dbReference>
<name>A0A366JL73_CYTFI</name>
<dbReference type="Proteomes" id="UP000252731">
    <property type="component" value="Unassembled WGS sequence"/>
</dbReference>
<evidence type="ECO:0000313" key="2">
    <source>
        <dbReference type="EMBL" id="RBP87383.1"/>
    </source>
</evidence>
<dbReference type="PROSITE" id="PS51257">
    <property type="entry name" value="PROKAR_LIPOPROTEIN"/>
    <property type="match status" value="1"/>
</dbReference>
<dbReference type="InterPro" id="IPR035324">
    <property type="entry name" value="DUF5381"/>
</dbReference>
<protein>
    <recommendedName>
        <fullName evidence="4">YfjD</fullName>
    </recommendedName>
</protein>
<organism evidence="2 3">
    <name type="scientific">Cytobacillus firmus</name>
    <name type="common">Bacillus firmus</name>
    <dbReference type="NCBI Taxonomy" id="1399"/>
    <lineage>
        <taxon>Bacteria</taxon>
        <taxon>Bacillati</taxon>
        <taxon>Bacillota</taxon>
        <taxon>Bacilli</taxon>
        <taxon>Bacillales</taxon>
        <taxon>Bacillaceae</taxon>
        <taxon>Cytobacillus</taxon>
    </lineage>
</organism>
<keyword evidence="1" id="KW-1133">Transmembrane helix</keyword>
<accession>A0A366JL73</accession>
<evidence type="ECO:0008006" key="4">
    <source>
        <dbReference type="Google" id="ProtNLM"/>
    </source>
</evidence>
<keyword evidence="1" id="KW-0812">Transmembrane</keyword>
<comment type="caution">
    <text evidence="2">The sequence shown here is derived from an EMBL/GenBank/DDBJ whole genome shotgun (WGS) entry which is preliminary data.</text>
</comment>
<feature type="transmembrane region" description="Helical" evidence="1">
    <location>
        <begin position="48"/>
        <end position="68"/>
    </location>
</feature>
<proteinExistence type="predicted"/>
<sequence>MSMIEEKNEKIFIKGSKFMYVWVTLAMVGFLIACIFLIIYGLKFNSKYSVLYLGGGLVFTPVMLYLNLWSLPGFIPGKVLFSIVPGEHGTVKANRREVPIKNIRNIDLVRNPLNLINDIVIETYDDKKVKIRTYNLLDDCDFQIIVDQFIFPYLTENARKVWDRKIDLDKLRKEDNYVRRDHKIE</sequence>
<keyword evidence="1" id="KW-0472">Membrane</keyword>
<keyword evidence="3" id="KW-1185">Reference proteome</keyword>
<evidence type="ECO:0000256" key="1">
    <source>
        <dbReference type="SAM" id="Phobius"/>
    </source>
</evidence>
<dbReference type="EMBL" id="QNSF01000020">
    <property type="protein sequence ID" value="RBP87383.1"/>
    <property type="molecule type" value="Genomic_DNA"/>
</dbReference>
<reference evidence="2 3" key="1">
    <citation type="submission" date="2018-06" db="EMBL/GenBank/DDBJ databases">
        <title>Freshwater and sediment microbial communities from various areas in North America, analyzing microbe dynamics in response to fracking.</title>
        <authorList>
            <person name="Lamendella R."/>
        </authorList>
    </citation>
    <scope>NUCLEOTIDE SEQUENCE [LARGE SCALE GENOMIC DNA]</scope>
    <source>
        <strain evidence="2 3">14_TX</strain>
    </source>
</reference>